<reference evidence="1 2" key="1">
    <citation type="submission" date="2019-03" db="EMBL/GenBank/DDBJ databases">
        <title>Genomic Encyclopedia of Type Strains, Phase IV (KMG-IV): sequencing the most valuable type-strain genomes for metagenomic binning, comparative biology and taxonomic classification.</title>
        <authorList>
            <person name="Goeker M."/>
        </authorList>
    </citation>
    <scope>NUCLEOTIDE SEQUENCE [LARGE SCALE GENOMIC DNA]</scope>
    <source>
        <strain evidence="1 2">DSM 45934</strain>
    </source>
</reference>
<protein>
    <submittedName>
        <fullName evidence="1">Uncharacterized protein</fullName>
    </submittedName>
</protein>
<organism evidence="1 2">
    <name type="scientific">Actinocrispum wychmicini</name>
    <dbReference type="NCBI Taxonomy" id="1213861"/>
    <lineage>
        <taxon>Bacteria</taxon>
        <taxon>Bacillati</taxon>
        <taxon>Actinomycetota</taxon>
        <taxon>Actinomycetes</taxon>
        <taxon>Pseudonocardiales</taxon>
        <taxon>Pseudonocardiaceae</taxon>
        <taxon>Actinocrispum</taxon>
    </lineage>
</organism>
<evidence type="ECO:0000313" key="1">
    <source>
        <dbReference type="EMBL" id="TCO57163.1"/>
    </source>
</evidence>
<gene>
    <name evidence="1" type="ORF">EV192_106640</name>
</gene>
<keyword evidence="2" id="KW-1185">Reference proteome</keyword>
<sequence length="179" mass="19493">MTRAAPPRTMAEFDDRHGRFAGGGRVHDVALQPWIEGLEVPGPACHTPNGSFDPASFRPVDDPVSCRRCLRSGTPDPVHPVDQNQLPLFSDRDTPRCSNGCDGPCICDHPDDCPCGCADNDGDREDPWCGCRDDPDCPRCNPTENEDEQPCPAGCTCAWCTGRAFIPRIVTARPDPAYL</sequence>
<comment type="caution">
    <text evidence="1">The sequence shown here is derived from an EMBL/GenBank/DDBJ whole genome shotgun (WGS) entry which is preliminary data.</text>
</comment>
<dbReference type="RefSeq" id="WP_132120983.1">
    <property type="nucleotide sequence ID" value="NZ_SLWS01000006.1"/>
</dbReference>
<accession>A0A4R2JC94</accession>
<dbReference type="OrthoDB" id="3690454at2"/>
<evidence type="ECO:0000313" key="2">
    <source>
        <dbReference type="Proteomes" id="UP000295680"/>
    </source>
</evidence>
<name>A0A4R2JC94_9PSEU</name>
<dbReference type="EMBL" id="SLWS01000006">
    <property type="protein sequence ID" value="TCO57163.1"/>
    <property type="molecule type" value="Genomic_DNA"/>
</dbReference>
<dbReference type="AlphaFoldDB" id="A0A4R2JC94"/>
<proteinExistence type="predicted"/>
<dbReference type="Proteomes" id="UP000295680">
    <property type="component" value="Unassembled WGS sequence"/>
</dbReference>